<dbReference type="InterPro" id="IPR014284">
    <property type="entry name" value="RNA_pol_sigma-70_dom"/>
</dbReference>
<dbReference type="Proteomes" id="UP001300012">
    <property type="component" value="Unassembled WGS sequence"/>
</dbReference>
<evidence type="ECO:0000259" key="7">
    <source>
        <dbReference type="Pfam" id="PF08281"/>
    </source>
</evidence>
<gene>
    <name evidence="8" type="ORF">NV381_18015</name>
</gene>
<dbReference type="Gene3D" id="1.10.1740.10">
    <property type="match status" value="1"/>
</dbReference>
<dbReference type="InterPro" id="IPR007627">
    <property type="entry name" value="RNA_pol_sigma70_r2"/>
</dbReference>
<dbReference type="SUPFAM" id="SSF88946">
    <property type="entry name" value="Sigma2 domain of RNA polymerase sigma factors"/>
    <property type="match status" value="1"/>
</dbReference>
<evidence type="ECO:0000256" key="2">
    <source>
        <dbReference type="ARBA" id="ARBA00023015"/>
    </source>
</evidence>
<dbReference type="EMBL" id="JANQBD010000013">
    <property type="protein sequence ID" value="MCR8633100.1"/>
    <property type="molecule type" value="Genomic_DNA"/>
</dbReference>
<dbReference type="Gene3D" id="1.10.10.10">
    <property type="entry name" value="Winged helix-like DNA-binding domain superfamily/Winged helix DNA-binding domain"/>
    <property type="match status" value="1"/>
</dbReference>
<dbReference type="PANTHER" id="PTHR43133">
    <property type="entry name" value="RNA POLYMERASE ECF-TYPE SIGMA FACTO"/>
    <property type="match status" value="1"/>
</dbReference>
<evidence type="ECO:0000256" key="1">
    <source>
        <dbReference type="ARBA" id="ARBA00010641"/>
    </source>
</evidence>
<dbReference type="SUPFAM" id="SSF88659">
    <property type="entry name" value="Sigma3 and sigma4 domains of RNA polymerase sigma factors"/>
    <property type="match status" value="1"/>
</dbReference>
<dbReference type="NCBIfam" id="TIGR02937">
    <property type="entry name" value="sigma70-ECF"/>
    <property type="match status" value="1"/>
</dbReference>
<protein>
    <submittedName>
        <fullName evidence="8">RNA polymerase sigma factor</fullName>
    </submittedName>
</protein>
<dbReference type="PANTHER" id="PTHR43133:SF8">
    <property type="entry name" value="RNA POLYMERASE SIGMA FACTOR HI_1459-RELATED"/>
    <property type="match status" value="1"/>
</dbReference>
<accession>A0ABT1YIU3</accession>
<evidence type="ECO:0000313" key="8">
    <source>
        <dbReference type="EMBL" id="MCR8633100.1"/>
    </source>
</evidence>
<keyword evidence="3" id="KW-0731">Sigma factor</keyword>
<comment type="similarity">
    <text evidence="1">Belongs to the sigma-70 factor family. ECF subfamily.</text>
</comment>
<keyword evidence="9" id="KW-1185">Reference proteome</keyword>
<evidence type="ECO:0000256" key="3">
    <source>
        <dbReference type="ARBA" id="ARBA00023082"/>
    </source>
</evidence>
<proteinExistence type="inferred from homology"/>
<dbReference type="Pfam" id="PF04542">
    <property type="entry name" value="Sigma70_r2"/>
    <property type="match status" value="1"/>
</dbReference>
<name>A0ABT1YIU3_9BACL</name>
<dbReference type="InterPro" id="IPR013325">
    <property type="entry name" value="RNA_pol_sigma_r2"/>
</dbReference>
<dbReference type="InterPro" id="IPR013249">
    <property type="entry name" value="RNA_pol_sigma70_r4_t2"/>
</dbReference>
<keyword evidence="4" id="KW-0238">DNA-binding</keyword>
<sequence length="247" mass="27655">MILTEAEANTRIKENLEDGKSVEQLQNHLNRYCLSLTGSIWDAEDLAQDTWLKALGNLKSQEHHSNPEALLLRIAKNTWIDQTRRNKVLDRILKREQPKVSMLDNDSFEIEAAFQALMKHLSPLQRTVFLLRDVLGFSIGDAAKLLKTTEGAMKAALHRARHALEAVKFDLKQGTLSLPEEEELRAFLRAIASAYQIGDITALMELSLRGEAVPAAAIGIVQYKLLQSSRSSLRRSSNSQPNARMAA</sequence>
<comment type="caution">
    <text evidence="8">The sequence shown here is derived from an EMBL/GenBank/DDBJ whole genome shotgun (WGS) entry which is preliminary data.</text>
</comment>
<feature type="domain" description="RNA polymerase sigma-70 region 2" evidence="6">
    <location>
        <begin position="22"/>
        <end position="87"/>
    </location>
</feature>
<dbReference type="Pfam" id="PF08281">
    <property type="entry name" value="Sigma70_r4_2"/>
    <property type="match status" value="1"/>
</dbReference>
<keyword evidence="5" id="KW-0804">Transcription</keyword>
<reference evidence="8 9" key="1">
    <citation type="submission" date="2022-08" db="EMBL/GenBank/DDBJ databases">
        <title>Paenibacillus endoradicis sp. nov., Paenibacillus radicibacter sp. nov and Paenibacillus pararadicis sp. nov., three cold-adapted plant growth-promoting bacteria isolated from root of Larix gmelinii in Great Khingan.</title>
        <authorList>
            <person name="Xue H."/>
        </authorList>
    </citation>
    <scope>NUCLEOTIDE SEQUENCE [LARGE SCALE GENOMIC DNA]</scope>
    <source>
        <strain evidence="8 9">N5-1-1-5</strain>
    </source>
</reference>
<feature type="domain" description="RNA polymerase sigma factor 70 region 4 type 2" evidence="7">
    <location>
        <begin position="113"/>
        <end position="163"/>
    </location>
</feature>
<dbReference type="RefSeq" id="WP_258214683.1">
    <property type="nucleotide sequence ID" value="NZ_JANQBD010000013.1"/>
</dbReference>
<organism evidence="8 9">
    <name type="scientific">Paenibacillus radicis</name>
    <name type="common">ex Xue et al. 2023</name>
    <dbReference type="NCBI Taxonomy" id="2972489"/>
    <lineage>
        <taxon>Bacteria</taxon>
        <taxon>Bacillati</taxon>
        <taxon>Bacillota</taxon>
        <taxon>Bacilli</taxon>
        <taxon>Bacillales</taxon>
        <taxon>Paenibacillaceae</taxon>
        <taxon>Paenibacillus</taxon>
    </lineage>
</organism>
<evidence type="ECO:0000259" key="6">
    <source>
        <dbReference type="Pfam" id="PF04542"/>
    </source>
</evidence>
<evidence type="ECO:0000256" key="5">
    <source>
        <dbReference type="ARBA" id="ARBA00023163"/>
    </source>
</evidence>
<evidence type="ECO:0000313" key="9">
    <source>
        <dbReference type="Proteomes" id="UP001300012"/>
    </source>
</evidence>
<dbReference type="InterPro" id="IPR013324">
    <property type="entry name" value="RNA_pol_sigma_r3/r4-like"/>
</dbReference>
<dbReference type="InterPro" id="IPR039425">
    <property type="entry name" value="RNA_pol_sigma-70-like"/>
</dbReference>
<keyword evidence="2" id="KW-0805">Transcription regulation</keyword>
<evidence type="ECO:0000256" key="4">
    <source>
        <dbReference type="ARBA" id="ARBA00023125"/>
    </source>
</evidence>
<dbReference type="InterPro" id="IPR036388">
    <property type="entry name" value="WH-like_DNA-bd_sf"/>
</dbReference>